<proteinExistence type="predicted"/>
<evidence type="ECO:0000313" key="2">
    <source>
        <dbReference type="Proteomes" id="UP000053317"/>
    </source>
</evidence>
<reference evidence="1 2" key="2">
    <citation type="submission" date="2015-05" db="EMBL/GenBank/DDBJ databases">
        <authorList>
            <person name="Morales-Cruz A."/>
            <person name="Amrine K.C."/>
            <person name="Cantu D."/>
        </authorList>
    </citation>
    <scope>NUCLEOTIDE SEQUENCE [LARGE SCALE GENOMIC DNA]</scope>
    <source>
        <strain evidence="1">UCRPC4</strain>
    </source>
</reference>
<dbReference type="OrthoDB" id="4499271at2759"/>
<accession>A0A0G2EY76</accession>
<gene>
    <name evidence="1" type="ORF">UCRPC4_g01004</name>
</gene>
<sequence length="247" mass="27751">MSDLSQSLVAAIAKALNSNQIPCILWGHFLLNVHGVPSIIDSIDFVIPDEDLWAGTRALTHVKDLTPCPDSEACLTSSEERYTPPPAFHVHIEDSECTVGLYLQSQTLWFLPPLDSSLLSQNKIELPSHFVLASDKAILPAWRPGRGSGVFQSERDGVVVVPRSHVLLEAFMRLYVRNSGKRIGSFSMAMIDYMELYVDEDGLLDVNQLPEPLRTFYNELKQGTKPVRQWTKELKEPQGIFEDLEDD</sequence>
<dbReference type="Proteomes" id="UP000053317">
    <property type="component" value="Unassembled WGS sequence"/>
</dbReference>
<comment type="caution">
    <text evidence="1">The sequence shown here is derived from an EMBL/GenBank/DDBJ whole genome shotgun (WGS) entry which is preliminary data.</text>
</comment>
<dbReference type="AlphaFoldDB" id="A0A0G2EY76"/>
<dbReference type="EMBL" id="LCWF01000023">
    <property type="protein sequence ID" value="KKY27562.1"/>
    <property type="molecule type" value="Genomic_DNA"/>
</dbReference>
<evidence type="ECO:0000313" key="1">
    <source>
        <dbReference type="EMBL" id="KKY27562.1"/>
    </source>
</evidence>
<reference evidence="1 2" key="1">
    <citation type="submission" date="2015-05" db="EMBL/GenBank/DDBJ databases">
        <title>Distinctive expansion of gene families associated with plant cell wall degradation and secondary metabolism in the genomes of grapevine trunk pathogens.</title>
        <authorList>
            <person name="Lawrence D.P."/>
            <person name="Travadon R."/>
            <person name="Rolshausen P.E."/>
            <person name="Baumgartner K."/>
        </authorList>
    </citation>
    <scope>NUCLEOTIDE SEQUENCE [LARGE SCALE GENOMIC DNA]</scope>
    <source>
        <strain evidence="1">UCRPC4</strain>
    </source>
</reference>
<keyword evidence="2" id="KW-1185">Reference proteome</keyword>
<protein>
    <submittedName>
        <fullName evidence="1">Putative thioredoxin reductase</fullName>
    </submittedName>
</protein>
<organism evidence="1 2">
    <name type="scientific">Phaeomoniella chlamydospora</name>
    <name type="common">Phaeoacremonium chlamydosporum</name>
    <dbReference type="NCBI Taxonomy" id="158046"/>
    <lineage>
        <taxon>Eukaryota</taxon>
        <taxon>Fungi</taxon>
        <taxon>Dikarya</taxon>
        <taxon>Ascomycota</taxon>
        <taxon>Pezizomycotina</taxon>
        <taxon>Eurotiomycetes</taxon>
        <taxon>Chaetothyriomycetidae</taxon>
        <taxon>Phaeomoniellales</taxon>
        <taxon>Phaeomoniellaceae</taxon>
        <taxon>Phaeomoniella</taxon>
    </lineage>
</organism>
<name>A0A0G2EY76_PHACM</name>